<dbReference type="SMART" id="SM00692">
    <property type="entry name" value="DM3"/>
    <property type="match status" value="1"/>
</dbReference>
<name>A0A672HT62_SALFA</name>
<proteinExistence type="predicted"/>
<dbReference type="PANTHER" id="PTHR47696:SF2">
    <property type="entry name" value="PROVISIONAL ORTHOLOG OF THAP DOMAIN CONTAINING 1"/>
    <property type="match status" value="1"/>
</dbReference>
<accession>A0A672HT62</accession>
<evidence type="ECO:0000256" key="6">
    <source>
        <dbReference type="SAM" id="Coils"/>
    </source>
</evidence>
<dbReference type="InterPro" id="IPR006612">
    <property type="entry name" value="THAP_Znf"/>
</dbReference>
<dbReference type="SUPFAM" id="SSF57716">
    <property type="entry name" value="Glucocorticoid receptor-like (DNA-binding domain)"/>
    <property type="match status" value="1"/>
</dbReference>
<feature type="region of interest" description="Disordered" evidence="7">
    <location>
        <begin position="98"/>
        <end position="140"/>
    </location>
</feature>
<keyword evidence="6" id="KW-0175">Coiled coil</keyword>
<dbReference type="OMA" id="FIIRRTW"/>
<dbReference type="GO" id="GO:0008270">
    <property type="term" value="F:zinc ion binding"/>
    <property type="evidence" value="ECO:0007669"/>
    <property type="project" value="UniProtKB-KW"/>
</dbReference>
<evidence type="ECO:0000256" key="7">
    <source>
        <dbReference type="SAM" id="MobiDB-lite"/>
    </source>
</evidence>
<keyword evidence="3" id="KW-0862">Zinc</keyword>
<dbReference type="Gene3D" id="6.20.210.20">
    <property type="entry name" value="THAP domain"/>
    <property type="match status" value="1"/>
</dbReference>
<dbReference type="PROSITE" id="PS50950">
    <property type="entry name" value="ZF_THAP"/>
    <property type="match status" value="1"/>
</dbReference>
<evidence type="ECO:0000256" key="4">
    <source>
        <dbReference type="ARBA" id="ARBA00023125"/>
    </source>
</evidence>
<dbReference type="InParanoid" id="A0A672HT62"/>
<keyword evidence="1" id="KW-0479">Metal-binding</keyword>
<evidence type="ECO:0000256" key="1">
    <source>
        <dbReference type="ARBA" id="ARBA00022723"/>
    </source>
</evidence>
<evidence type="ECO:0000256" key="2">
    <source>
        <dbReference type="ARBA" id="ARBA00022771"/>
    </source>
</evidence>
<reference evidence="9" key="2">
    <citation type="submission" date="2025-08" db="UniProtKB">
        <authorList>
            <consortium name="Ensembl"/>
        </authorList>
    </citation>
    <scope>IDENTIFICATION</scope>
</reference>
<evidence type="ECO:0000313" key="10">
    <source>
        <dbReference type="Proteomes" id="UP000472267"/>
    </source>
</evidence>
<dbReference type="PANTHER" id="PTHR47696">
    <property type="entry name" value="THAP DOMAIN-CONTAINING PROTEIN 2"/>
    <property type="match status" value="1"/>
</dbReference>
<dbReference type="AlphaFoldDB" id="A0A672HT62"/>
<dbReference type="Ensembl" id="ENSSFAT00005033618.1">
    <property type="protein sequence ID" value="ENSSFAP00005032466.1"/>
    <property type="gene ID" value="ENSSFAG00005016428.1"/>
</dbReference>
<reference evidence="9" key="1">
    <citation type="submission" date="2019-06" db="EMBL/GenBank/DDBJ databases">
        <authorList>
            <consortium name="Wellcome Sanger Institute Data Sharing"/>
        </authorList>
    </citation>
    <scope>NUCLEOTIDE SEQUENCE [LARGE SCALE GENOMIC DNA]</scope>
</reference>
<evidence type="ECO:0000256" key="3">
    <source>
        <dbReference type="ARBA" id="ARBA00022833"/>
    </source>
</evidence>
<dbReference type="Pfam" id="PF05485">
    <property type="entry name" value="THAP"/>
    <property type="match status" value="1"/>
</dbReference>
<feature type="coiled-coil region" evidence="6">
    <location>
        <begin position="158"/>
        <end position="206"/>
    </location>
</feature>
<dbReference type="InterPro" id="IPR026521">
    <property type="entry name" value="THAP2"/>
</dbReference>
<keyword evidence="4 5" id="KW-0238">DNA-binding</keyword>
<dbReference type="GO" id="GO:0003677">
    <property type="term" value="F:DNA binding"/>
    <property type="evidence" value="ECO:0007669"/>
    <property type="project" value="UniProtKB-UniRule"/>
</dbReference>
<keyword evidence="2 5" id="KW-0863">Zinc-finger</keyword>
<evidence type="ECO:0000256" key="5">
    <source>
        <dbReference type="PROSITE-ProRule" id="PRU00309"/>
    </source>
</evidence>
<evidence type="ECO:0000259" key="8">
    <source>
        <dbReference type="PROSITE" id="PS50950"/>
    </source>
</evidence>
<dbReference type="Proteomes" id="UP000472267">
    <property type="component" value="Chromosome 10"/>
</dbReference>
<keyword evidence="10" id="KW-1185">Reference proteome</keyword>
<sequence>MPDFCAAYGCSNERSLQTRTRGVTFHKFPKSRERRRHWELALRRDDFVANDRSLLCSDHFHREDFDRTGQTVRLKAGAVPKIFNFPAHLQWPIATRSTAASRRAEENLPEVQQDDPPPDVEPPPDVAATGEKQPSRKREASDHLYALPSCPKALKAKLDAALKTVRKLQREKSNALARERRMRKNMNALLEELKDKNRINEELKDKLE</sequence>
<dbReference type="InterPro" id="IPR038441">
    <property type="entry name" value="THAP_Znf_sf"/>
</dbReference>
<dbReference type="SMART" id="SM00980">
    <property type="entry name" value="THAP"/>
    <property type="match status" value="1"/>
</dbReference>
<protein>
    <recommendedName>
        <fullName evidence="8">THAP-type domain-containing protein</fullName>
    </recommendedName>
</protein>
<feature type="domain" description="THAP-type" evidence="8">
    <location>
        <begin position="1"/>
        <end position="83"/>
    </location>
</feature>
<organism evidence="9 10">
    <name type="scientific">Salarias fasciatus</name>
    <name type="common">Jewelled blenny</name>
    <name type="synonym">Blennius fasciatus</name>
    <dbReference type="NCBI Taxonomy" id="181472"/>
    <lineage>
        <taxon>Eukaryota</taxon>
        <taxon>Metazoa</taxon>
        <taxon>Chordata</taxon>
        <taxon>Craniata</taxon>
        <taxon>Vertebrata</taxon>
        <taxon>Euteleostomi</taxon>
        <taxon>Actinopterygii</taxon>
        <taxon>Neopterygii</taxon>
        <taxon>Teleostei</taxon>
        <taxon>Neoteleostei</taxon>
        <taxon>Acanthomorphata</taxon>
        <taxon>Ovalentaria</taxon>
        <taxon>Blenniimorphae</taxon>
        <taxon>Blenniiformes</taxon>
        <taxon>Blennioidei</taxon>
        <taxon>Blenniidae</taxon>
        <taxon>Salariinae</taxon>
        <taxon>Salarias</taxon>
    </lineage>
</organism>
<reference evidence="9" key="3">
    <citation type="submission" date="2025-09" db="UniProtKB">
        <authorList>
            <consortium name="Ensembl"/>
        </authorList>
    </citation>
    <scope>IDENTIFICATION</scope>
</reference>
<evidence type="ECO:0000313" key="9">
    <source>
        <dbReference type="Ensembl" id="ENSSFAP00005032466.1"/>
    </source>
</evidence>